<evidence type="ECO:0000256" key="1">
    <source>
        <dbReference type="ARBA" id="ARBA00004251"/>
    </source>
</evidence>
<dbReference type="InterPro" id="IPR032675">
    <property type="entry name" value="LRR_dom_sf"/>
</dbReference>
<dbReference type="AlphaFoldDB" id="A0A6J1DJ40"/>
<dbReference type="Pfam" id="PF13855">
    <property type="entry name" value="LRR_8"/>
    <property type="match status" value="2"/>
</dbReference>
<keyword evidence="7" id="KW-0677">Repeat</keyword>
<dbReference type="PANTHER" id="PTHR48063">
    <property type="entry name" value="LRR RECEPTOR-LIKE KINASE"/>
    <property type="match status" value="1"/>
</dbReference>
<keyword evidence="4" id="KW-0433">Leucine-rich repeat</keyword>
<evidence type="ECO:0000256" key="11">
    <source>
        <dbReference type="ARBA" id="ARBA00023180"/>
    </source>
</evidence>
<comment type="similarity">
    <text evidence="2">Belongs to the RLP family.</text>
</comment>
<name>A0A6J1DJ40_MOMCH</name>
<feature type="domain" description="Leucine-rich repeat-containing N-terminal plant-type" evidence="12">
    <location>
        <begin position="2"/>
        <end position="38"/>
    </location>
</feature>
<evidence type="ECO:0000259" key="13">
    <source>
        <dbReference type="Pfam" id="PF23598"/>
    </source>
</evidence>
<dbReference type="InterPro" id="IPR055414">
    <property type="entry name" value="LRR_R13L4/SHOC2-like"/>
</dbReference>
<organism evidence="14 15">
    <name type="scientific">Momordica charantia</name>
    <name type="common">Bitter gourd</name>
    <name type="synonym">Balsam pear</name>
    <dbReference type="NCBI Taxonomy" id="3673"/>
    <lineage>
        <taxon>Eukaryota</taxon>
        <taxon>Viridiplantae</taxon>
        <taxon>Streptophyta</taxon>
        <taxon>Embryophyta</taxon>
        <taxon>Tracheophyta</taxon>
        <taxon>Spermatophyta</taxon>
        <taxon>Magnoliopsida</taxon>
        <taxon>eudicotyledons</taxon>
        <taxon>Gunneridae</taxon>
        <taxon>Pentapetalae</taxon>
        <taxon>rosids</taxon>
        <taxon>fabids</taxon>
        <taxon>Cucurbitales</taxon>
        <taxon>Cucurbitaceae</taxon>
        <taxon>Momordiceae</taxon>
        <taxon>Momordica</taxon>
    </lineage>
</organism>
<dbReference type="Pfam" id="PF00560">
    <property type="entry name" value="LRR_1"/>
    <property type="match status" value="4"/>
</dbReference>
<evidence type="ECO:0000256" key="4">
    <source>
        <dbReference type="ARBA" id="ARBA00022614"/>
    </source>
</evidence>
<dbReference type="Proteomes" id="UP000504603">
    <property type="component" value="Unplaced"/>
</dbReference>
<dbReference type="RefSeq" id="XP_022154250.1">
    <property type="nucleotide sequence ID" value="XM_022298558.1"/>
</dbReference>
<evidence type="ECO:0000256" key="8">
    <source>
        <dbReference type="ARBA" id="ARBA00022989"/>
    </source>
</evidence>
<dbReference type="InterPro" id="IPR003591">
    <property type="entry name" value="Leu-rich_rpt_typical-subtyp"/>
</dbReference>
<evidence type="ECO:0000256" key="5">
    <source>
        <dbReference type="ARBA" id="ARBA00022692"/>
    </source>
</evidence>
<evidence type="ECO:0000256" key="7">
    <source>
        <dbReference type="ARBA" id="ARBA00022737"/>
    </source>
</evidence>
<keyword evidence="10" id="KW-0675">Receptor</keyword>
<dbReference type="GO" id="GO:0005886">
    <property type="term" value="C:plasma membrane"/>
    <property type="evidence" value="ECO:0007669"/>
    <property type="project" value="UniProtKB-SubCell"/>
</dbReference>
<keyword evidence="11" id="KW-0325">Glycoprotein</keyword>
<dbReference type="FunFam" id="3.80.10.10:FF:001347">
    <property type="entry name" value="LRR receptor-like serine/threonine-protein kinase GSO2"/>
    <property type="match status" value="1"/>
</dbReference>
<evidence type="ECO:0000256" key="6">
    <source>
        <dbReference type="ARBA" id="ARBA00022729"/>
    </source>
</evidence>
<dbReference type="InterPro" id="IPR046956">
    <property type="entry name" value="RLP23-like"/>
</dbReference>
<dbReference type="FunFam" id="3.80.10.10:FF:000041">
    <property type="entry name" value="LRR receptor-like serine/threonine-protein kinase ERECTA"/>
    <property type="match status" value="2"/>
</dbReference>
<dbReference type="GeneID" id="111021548"/>
<keyword evidence="14" id="KW-1185">Reference proteome</keyword>
<keyword evidence="8" id="KW-1133">Transmembrane helix</keyword>
<evidence type="ECO:0000256" key="9">
    <source>
        <dbReference type="ARBA" id="ARBA00023136"/>
    </source>
</evidence>
<dbReference type="SMART" id="SM00369">
    <property type="entry name" value="LRR_TYP"/>
    <property type="match status" value="9"/>
</dbReference>
<keyword evidence="9" id="KW-0472">Membrane</keyword>
<feature type="domain" description="Disease resistance R13L4/SHOC-2-like LRR" evidence="13">
    <location>
        <begin position="370"/>
        <end position="513"/>
    </location>
</feature>
<dbReference type="Pfam" id="PF23598">
    <property type="entry name" value="LRR_14"/>
    <property type="match status" value="1"/>
</dbReference>
<keyword evidence="3" id="KW-1003">Cell membrane</keyword>
<accession>A0A6J1DJ40</accession>
<dbReference type="KEGG" id="mcha:111021548"/>
<dbReference type="InterPro" id="IPR001611">
    <property type="entry name" value="Leu-rich_rpt"/>
</dbReference>
<evidence type="ECO:0000313" key="14">
    <source>
        <dbReference type="Proteomes" id="UP000504603"/>
    </source>
</evidence>
<evidence type="ECO:0000256" key="3">
    <source>
        <dbReference type="ARBA" id="ARBA00022475"/>
    </source>
</evidence>
<reference evidence="15" key="1">
    <citation type="submission" date="2025-08" db="UniProtKB">
        <authorList>
            <consortium name="RefSeq"/>
        </authorList>
    </citation>
    <scope>IDENTIFICATION</scope>
    <source>
        <strain evidence="15">OHB3-1</strain>
    </source>
</reference>
<dbReference type="SUPFAM" id="SSF52047">
    <property type="entry name" value="RNI-like"/>
    <property type="match status" value="1"/>
</dbReference>
<dbReference type="SUPFAM" id="SSF52058">
    <property type="entry name" value="L domain-like"/>
    <property type="match status" value="2"/>
</dbReference>
<proteinExistence type="inferred from homology"/>
<keyword evidence="6" id="KW-0732">Signal</keyword>
<dbReference type="Gene3D" id="3.80.10.10">
    <property type="entry name" value="Ribonuclease Inhibitor"/>
    <property type="match status" value="5"/>
</dbReference>
<comment type="subcellular location">
    <subcellularLocation>
        <location evidence="1">Cell membrane</location>
        <topology evidence="1">Single-pass type I membrane protein</topology>
    </subcellularLocation>
</comment>
<keyword evidence="5" id="KW-0812">Transmembrane</keyword>
<gene>
    <name evidence="15" type="primary">LOC111021548</name>
</gene>
<evidence type="ECO:0000313" key="15">
    <source>
        <dbReference type="RefSeq" id="XP_022154250.1"/>
    </source>
</evidence>
<dbReference type="InterPro" id="IPR013210">
    <property type="entry name" value="LRR_N_plant-typ"/>
</dbReference>
<dbReference type="Pfam" id="PF08263">
    <property type="entry name" value="LRRNT_2"/>
    <property type="match status" value="1"/>
</dbReference>
<dbReference type="PANTHER" id="PTHR48063:SF98">
    <property type="entry name" value="LRR RECEPTOR-LIKE SERINE_THREONINE-PROTEIN KINASE FLS2"/>
    <property type="match status" value="1"/>
</dbReference>
<dbReference type="OrthoDB" id="1600340at2759"/>
<evidence type="ECO:0000256" key="2">
    <source>
        <dbReference type="ARBA" id="ARBA00009592"/>
    </source>
</evidence>
<evidence type="ECO:0000259" key="12">
    <source>
        <dbReference type="Pfam" id="PF08263"/>
    </source>
</evidence>
<sequence length="810" mass="90377">MERDALLRFKKELQDSSNRLSSWIPQTDCCEWVGIRCDSFTGHVKELNLANTRYVIWETEAERISFENYKLKGNLSDSILNLKHASHIDQSYNDFGGLRIPDFLGSLVSLNYLNLTGSGFQGLIPHQLGNLSNLQQLGLRGNSPFSGPRSNSGNLQWLQGLRSLLSLDLSYANLRKVSNWLLDINKLPSLVELRLSYCELGHITPLSRVNFTSLSVLDISSNNFNEFLPKWIFDLGSLVSLDLSGSNFQGSLPRGFSNLTSLQSLNLEYNYLNSSLPEWLFSLTSITSIRMKGSSFEDLQSLYLQGEISNDIVNLTNLVSLDLSWNELKGTIPSSIGTLCNLRSISLSGNTFGQKLSEIFDIFSAGCLAKSLRFLDLGGTNISGHFKNNIAKLRNLKFLNIGGNFISGLIPELIGNLSSLEYLNLAGNGLNGTVPKSMGSLWSLQQLILSYNRLEGIVSEVHFVNIVNLIQLDISENNLTMSFSIGWVPPFRLRHIQLRSCNLGPQFPTWLKSQKSFTDVDLSNAKISDTIPDWFWSLSTSYLYLNLSPNQLLGEIPDFLLHAQFTLIYLSSNKFHGNLPHISSNVTELDLSNNSFSGNMSHFLCHSTSQDNRLEILHLGDNLLSGNIPNCCTKWTSLEVVKLGNNNLFGKLPSSMRSLSKLKSLHLRNNSLSGEIPHSLKNCLNLRTLDLSLNAFQGNIPAWMGTNLSNLMILGLRSNKLSGVIPDELYHLSSLQIMDIGKNTLIGSIPHCFGNFTAMATKRNSFGHIFYSFYHGEFLENAYVITKGGEFQYNNILTLMTSIDLPDNTI</sequence>
<evidence type="ECO:0000256" key="10">
    <source>
        <dbReference type="ARBA" id="ARBA00023170"/>
    </source>
</evidence>
<protein>
    <submittedName>
        <fullName evidence="15">LRR receptor-like serine/threonine-protein kinase GSO1</fullName>
    </submittedName>
</protein>